<sequence>MFQALMNASGFFWSLAYLLIIWRGFKDQTYGMPLFALCANLSWEFIFSFLYPPAAPQLYINVAWLFLDVFIALEFLKFGRNEFPRLSPQQFYACFVLVLLTAFGLVLLVSQEFHDFDGVYAAFGQNLVMSMLFVAMLLNRGNLRGQSASIAVLKLLGTAAASLAFYLYKPVAQESILLPFLFASILGWDLLYAGLVYSFSRKTSGFGASTVP</sequence>
<feature type="transmembrane region" description="Helical" evidence="5">
    <location>
        <begin position="119"/>
        <end position="138"/>
    </location>
</feature>
<feature type="transmembrane region" description="Helical" evidence="5">
    <location>
        <begin position="150"/>
        <end position="168"/>
    </location>
</feature>
<dbReference type="Pfam" id="PF25129">
    <property type="entry name" value="Pyr4-TMTC"/>
    <property type="match status" value="1"/>
</dbReference>
<keyword evidence="4 5" id="KW-0472">Membrane</keyword>
<name>A0A8T4L9U8_9ARCH</name>
<feature type="transmembrane region" description="Helical" evidence="5">
    <location>
        <begin position="180"/>
        <end position="199"/>
    </location>
</feature>
<keyword evidence="3 5" id="KW-1133">Transmembrane helix</keyword>
<protein>
    <recommendedName>
        <fullName evidence="8">Integral membrane protein</fullName>
    </recommendedName>
</protein>
<dbReference type="PANTHER" id="PTHR42038:SF2">
    <property type="entry name" value="TERPENE CYCLASE AUSL"/>
    <property type="match status" value="1"/>
</dbReference>
<keyword evidence="2 5" id="KW-0812">Transmembrane</keyword>
<evidence type="ECO:0000256" key="2">
    <source>
        <dbReference type="ARBA" id="ARBA00022692"/>
    </source>
</evidence>
<dbReference type="PANTHER" id="PTHR42038">
    <property type="match status" value="1"/>
</dbReference>
<feature type="transmembrane region" description="Helical" evidence="5">
    <location>
        <begin position="34"/>
        <end position="52"/>
    </location>
</feature>
<dbReference type="GO" id="GO:0016020">
    <property type="term" value="C:membrane"/>
    <property type="evidence" value="ECO:0007669"/>
    <property type="project" value="UniProtKB-SubCell"/>
</dbReference>
<dbReference type="EMBL" id="JAGVWE010000005">
    <property type="protein sequence ID" value="MBS3063484.1"/>
    <property type="molecule type" value="Genomic_DNA"/>
</dbReference>
<dbReference type="AlphaFoldDB" id="A0A8T4L9U8"/>
<proteinExistence type="predicted"/>
<evidence type="ECO:0000313" key="7">
    <source>
        <dbReference type="Proteomes" id="UP000678237"/>
    </source>
</evidence>
<organism evidence="6 7">
    <name type="scientific">Candidatus Iainarchaeum sp</name>
    <dbReference type="NCBI Taxonomy" id="3101447"/>
    <lineage>
        <taxon>Archaea</taxon>
        <taxon>Candidatus Iainarchaeota</taxon>
        <taxon>Candidatus Iainarchaeia</taxon>
        <taxon>Candidatus Iainarchaeales</taxon>
        <taxon>Candidatus Iainarchaeaceae</taxon>
        <taxon>Candidatus Iainarchaeum</taxon>
    </lineage>
</organism>
<evidence type="ECO:0008006" key="8">
    <source>
        <dbReference type="Google" id="ProtNLM"/>
    </source>
</evidence>
<comment type="subcellular location">
    <subcellularLocation>
        <location evidence="1">Membrane</location>
        <topology evidence="1">Multi-pass membrane protein</topology>
    </subcellularLocation>
</comment>
<evidence type="ECO:0000256" key="1">
    <source>
        <dbReference type="ARBA" id="ARBA00004141"/>
    </source>
</evidence>
<accession>A0A8T4L9U8</accession>
<evidence type="ECO:0000313" key="6">
    <source>
        <dbReference type="EMBL" id="MBS3063484.1"/>
    </source>
</evidence>
<feature type="transmembrane region" description="Helical" evidence="5">
    <location>
        <begin position="58"/>
        <end position="79"/>
    </location>
</feature>
<reference evidence="6" key="1">
    <citation type="submission" date="2021-03" db="EMBL/GenBank/DDBJ databases">
        <authorList>
            <person name="Jaffe A."/>
        </authorList>
    </citation>
    <scope>NUCLEOTIDE SEQUENCE</scope>
    <source>
        <strain evidence="6">RIFCSPLOWO2_01_FULL_58_19</strain>
    </source>
</reference>
<dbReference type="Proteomes" id="UP000678237">
    <property type="component" value="Unassembled WGS sequence"/>
</dbReference>
<evidence type="ECO:0000256" key="4">
    <source>
        <dbReference type="ARBA" id="ARBA00023136"/>
    </source>
</evidence>
<comment type="caution">
    <text evidence="6">The sequence shown here is derived from an EMBL/GenBank/DDBJ whole genome shotgun (WGS) entry which is preliminary data.</text>
</comment>
<reference evidence="6" key="2">
    <citation type="submission" date="2021-05" db="EMBL/GenBank/DDBJ databases">
        <title>Protein family content uncovers lineage relationships and bacterial pathway maintenance mechanisms in DPANN archaea.</title>
        <authorList>
            <person name="Castelle C.J."/>
            <person name="Meheust R."/>
            <person name="Jaffe A.L."/>
            <person name="Seitz K."/>
            <person name="Gong X."/>
            <person name="Baker B.J."/>
            <person name="Banfield J.F."/>
        </authorList>
    </citation>
    <scope>NUCLEOTIDE SEQUENCE</scope>
    <source>
        <strain evidence="6">RIFCSPLOWO2_01_FULL_58_19</strain>
    </source>
</reference>
<evidence type="ECO:0000256" key="5">
    <source>
        <dbReference type="SAM" id="Phobius"/>
    </source>
</evidence>
<dbReference type="InterPro" id="IPR039020">
    <property type="entry name" value="PaxB-like"/>
</dbReference>
<gene>
    <name evidence="6" type="ORF">J4203_06485</name>
</gene>
<feature type="transmembrane region" description="Helical" evidence="5">
    <location>
        <begin position="6"/>
        <end position="22"/>
    </location>
</feature>
<evidence type="ECO:0000256" key="3">
    <source>
        <dbReference type="ARBA" id="ARBA00022989"/>
    </source>
</evidence>
<dbReference type="GO" id="GO:0016829">
    <property type="term" value="F:lyase activity"/>
    <property type="evidence" value="ECO:0007669"/>
    <property type="project" value="InterPro"/>
</dbReference>
<feature type="transmembrane region" description="Helical" evidence="5">
    <location>
        <begin position="91"/>
        <end position="113"/>
    </location>
</feature>